<dbReference type="KEGG" id="acab:QRX50_44115"/>
<sequence length="164" mass="17976">MDAPTATRPHMPGYGITPAPAGLLPWRWADERLRTSHDYWLATVTPAGLPHLMPVWAVWTGEVLWVSSSLRSVKARNVAAGSAVSVATEDPEEPVVLSGPAELVADADEIRAFLDAMNAKYDTAYGIDFLDPAVNASVRVRPETVFALREKDFTTSPTRWEFTP</sequence>
<dbReference type="Proteomes" id="UP001236014">
    <property type="component" value="Chromosome"/>
</dbReference>
<keyword evidence="1" id="KW-0560">Oxidoreductase</keyword>
<dbReference type="PANTHER" id="PTHR35176">
    <property type="entry name" value="HEME OXYGENASE HI_0854-RELATED"/>
    <property type="match status" value="1"/>
</dbReference>
<dbReference type="GO" id="GO:0070967">
    <property type="term" value="F:coenzyme F420 binding"/>
    <property type="evidence" value="ECO:0007669"/>
    <property type="project" value="TreeGrafter"/>
</dbReference>
<dbReference type="AlphaFoldDB" id="A0A9Y2IGS4"/>
<evidence type="ECO:0000313" key="4">
    <source>
        <dbReference type="Proteomes" id="UP001236014"/>
    </source>
</evidence>
<protein>
    <submittedName>
        <fullName evidence="3">Pyridoxamine 5'-phosphate oxidase family protein</fullName>
    </submittedName>
</protein>
<dbReference type="GO" id="GO:0016627">
    <property type="term" value="F:oxidoreductase activity, acting on the CH-CH group of donors"/>
    <property type="evidence" value="ECO:0007669"/>
    <property type="project" value="TreeGrafter"/>
</dbReference>
<reference evidence="3 4" key="1">
    <citation type="submission" date="2023-06" db="EMBL/GenBank/DDBJ databases">
        <authorList>
            <person name="Oyuntsetseg B."/>
            <person name="Kim S.B."/>
        </authorList>
    </citation>
    <scope>NUCLEOTIDE SEQUENCE [LARGE SCALE GENOMIC DNA]</scope>
    <source>
        <strain evidence="3 4">2-15</strain>
    </source>
</reference>
<dbReference type="RefSeq" id="WP_285969009.1">
    <property type="nucleotide sequence ID" value="NZ_CP127294.1"/>
</dbReference>
<evidence type="ECO:0000313" key="3">
    <source>
        <dbReference type="EMBL" id="WIX78288.1"/>
    </source>
</evidence>
<dbReference type="InterPro" id="IPR012349">
    <property type="entry name" value="Split_barrel_FMN-bd"/>
</dbReference>
<organism evidence="3 4">
    <name type="scientific">Amycolatopsis carbonis</name>
    <dbReference type="NCBI Taxonomy" id="715471"/>
    <lineage>
        <taxon>Bacteria</taxon>
        <taxon>Bacillati</taxon>
        <taxon>Actinomycetota</taxon>
        <taxon>Actinomycetes</taxon>
        <taxon>Pseudonocardiales</taxon>
        <taxon>Pseudonocardiaceae</taxon>
        <taxon>Amycolatopsis</taxon>
    </lineage>
</organism>
<dbReference type="Gene3D" id="2.30.110.10">
    <property type="entry name" value="Electron Transport, Fmn-binding Protein, Chain A"/>
    <property type="match status" value="1"/>
</dbReference>
<gene>
    <name evidence="3" type="ORF">QRX50_44115</name>
</gene>
<dbReference type="Pfam" id="PF01243">
    <property type="entry name" value="PNPOx_N"/>
    <property type="match status" value="1"/>
</dbReference>
<dbReference type="InterPro" id="IPR052019">
    <property type="entry name" value="F420H2_bilvrd_red/Heme_oxyg"/>
</dbReference>
<dbReference type="EMBL" id="CP127294">
    <property type="protein sequence ID" value="WIX78288.1"/>
    <property type="molecule type" value="Genomic_DNA"/>
</dbReference>
<proteinExistence type="predicted"/>
<accession>A0A9Y2IGS4</accession>
<dbReference type="PANTHER" id="PTHR35176:SF6">
    <property type="entry name" value="HEME OXYGENASE HI_0854-RELATED"/>
    <property type="match status" value="1"/>
</dbReference>
<dbReference type="GO" id="GO:0005829">
    <property type="term" value="C:cytosol"/>
    <property type="evidence" value="ECO:0007669"/>
    <property type="project" value="TreeGrafter"/>
</dbReference>
<name>A0A9Y2IGS4_9PSEU</name>
<evidence type="ECO:0000259" key="2">
    <source>
        <dbReference type="Pfam" id="PF01243"/>
    </source>
</evidence>
<keyword evidence="4" id="KW-1185">Reference proteome</keyword>
<feature type="domain" description="Pyridoxamine 5'-phosphate oxidase N-terminal" evidence="2">
    <location>
        <begin position="31"/>
        <end position="140"/>
    </location>
</feature>
<dbReference type="InterPro" id="IPR011576">
    <property type="entry name" value="Pyridox_Oxase_N"/>
</dbReference>
<dbReference type="SUPFAM" id="SSF50475">
    <property type="entry name" value="FMN-binding split barrel"/>
    <property type="match status" value="1"/>
</dbReference>
<evidence type="ECO:0000256" key="1">
    <source>
        <dbReference type="ARBA" id="ARBA00023002"/>
    </source>
</evidence>